<dbReference type="GO" id="GO:0045493">
    <property type="term" value="P:xylan catabolic process"/>
    <property type="evidence" value="ECO:0007669"/>
    <property type="project" value="UniProtKB-KW"/>
</dbReference>
<dbReference type="GO" id="GO:0016787">
    <property type="term" value="F:hydrolase activity"/>
    <property type="evidence" value="ECO:0007669"/>
    <property type="project" value="UniProtKB-KW"/>
</dbReference>
<dbReference type="PANTHER" id="PTHR43772:SF2">
    <property type="entry name" value="PUTATIVE (AFU_ORTHOLOGUE AFUA_2G04480)-RELATED"/>
    <property type="match status" value="1"/>
</dbReference>
<keyword evidence="1" id="KW-0624">Polysaccharide degradation</keyword>
<name>A0A2G9CB15_9BURK</name>
<dbReference type="AlphaFoldDB" id="A0A2G9CB15"/>
<dbReference type="Gene3D" id="2.115.10.20">
    <property type="entry name" value="Glycosyl hydrolase domain, family 43"/>
    <property type="match status" value="1"/>
</dbReference>
<evidence type="ECO:0000313" key="5">
    <source>
        <dbReference type="EMBL" id="PIM53631.1"/>
    </source>
</evidence>
<evidence type="ECO:0000313" key="6">
    <source>
        <dbReference type="Proteomes" id="UP000231501"/>
    </source>
</evidence>
<dbReference type="EMBL" id="PEOG01000018">
    <property type="protein sequence ID" value="PIM53631.1"/>
    <property type="molecule type" value="Genomic_DNA"/>
</dbReference>
<dbReference type="RefSeq" id="WP_099861194.1">
    <property type="nucleotide sequence ID" value="NZ_PEOG01000018.1"/>
</dbReference>
<evidence type="ECO:0000259" key="4">
    <source>
        <dbReference type="Pfam" id="PF24793"/>
    </source>
</evidence>
<sequence>MVKRPKSDFWTVGVVPERLDRLSPERLRELRDRIVWMPEAGDWRYYADPFALREGDALHVFVEHFDYRTKRADLQRLTLNLADGVWSAPRPVLRQPFHLSYPFVFEHEGQVWMVPESSQAAEVALYRAVDGAERWERWERVCALLPGVHAVDASLLRHEGRWWMFYAVIGPDKRDQRELHVASADALQGPWTPHPANPVRSAHDGARPAGTPFVDAGGRVTLPVQDSRTSYGGATRWLRFDRLTPEAVEVRALPATFTGDLAHPGFLSGLHTMSACGDLTLIDVKRIDRSRHRQWLDWKRRVRRWFGRR</sequence>
<dbReference type="Pfam" id="PF24793">
    <property type="entry name" value="GINT1_N"/>
    <property type="match status" value="1"/>
</dbReference>
<feature type="region of interest" description="Disordered" evidence="3">
    <location>
        <begin position="185"/>
        <end position="215"/>
    </location>
</feature>
<dbReference type="OrthoDB" id="3771157at2"/>
<dbReference type="InterPro" id="IPR056442">
    <property type="entry name" value="GINT1_N"/>
</dbReference>
<reference evidence="5 6" key="1">
    <citation type="submission" date="2017-11" db="EMBL/GenBank/DDBJ databases">
        <title>Draft genome sequence of Mitsuaria sp. HWN-4.</title>
        <authorList>
            <person name="Gundlapally S.R."/>
        </authorList>
    </citation>
    <scope>NUCLEOTIDE SEQUENCE [LARGE SCALE GENOMIC DNA]</scope>
    <source>
        <strain evidence="5 6">HWN-4</strain>
    </source>
</reference>
<dbReference type="InterPro" id="IPR052176">
    <property type="entry name" value="Glycosyl_Hydrlase_43_Enz"/>
</dbReference>
<evidence type="ECO:0000256" key="1">
    <source>
        <dbReference type="ARBA" id="ARBA00022651"/>
    </source>
</evidence>
<feature type="domain" description="Glucosamine inositolphosphorylceramide transferase 1 N-terminal" evidence="4">
    <location>
        <begin position="45"/>
        <end position="248"/>
    </location>
</feature>
<keyword evidence="5" id="KW-0378">Hydrolase</keyword>
<dbReference type="InterPro" id="IPR023296">
    <property type="entry name" value="Glyco_hydro_beta-prop_sf"/>
</dbReference>
<comment type="caution">
    <text evidence="5">The sequence shown here is derived from an EMBL/GenBank/DDBJ whole genome shotgun (WGS) entry which is preliminary data.</text>
</comment>
<keyword evidence="6" id="KW-1185">Reference proteome</keyword>
<proteinExistence type="predicted"/>
<keyword evidence="1" id="KW-0858">Xylan degradation</keyword>
<organism evidence="5 6">
    <name type="scientific">Roseateles chitinivorans</name>
    <dbReference type="NCBI Taxonomy" id="2917965"/>
    <lineage>
        <taxon>Bacteria</taxon>
        <taxon>Pseudomonadati</taxon>
        <taxon>Pseudomonadota</taxon>
        <taxon>Betaproteobacteria</taxon>
        <taxon>Burkholderiales</taxon>
        <taxon>Sphaerotilaceae</taxon>
        <taxon>Roseateles</taxon>
    </lineage>
</organism>
<protein>
    <submittedName>
        <fullName evidence="5">Glycosyl hydrolase family 43</fullName>
    </submittedName>
</protein>
<evidence type="ECO:0000256" key="3">
    <source>
        <dbReference type="SAM" id="MobiDB-lite"/>
    </source>
</evidence>
<dbReference type="SUPFAM" id="SSF75005">
    <property type="entry name" value="Arabinanase/levansucrase/invertase"/>
    <property type="match status" value="1"/>
</dbReference>
<keyword evidence="2" id="KW-0119">Carbohydrate metabolism</keyword>
<evidence type="ECO:0000256" key="2">
    <source>
        <dbReference type="ARBA" id="ARBA00023277"/>
    </source>
</evidence>
<gene>
    <name evidence="5" type="ORF">CS062_08450</name>
</gene>
<dbReference type="PANTHER" id="PTHR43772">
    <property type="entry name" value="ENDO-1,4-BETA-XYLANASE"/>
    <property type="match status" value="1"/>
</dbReference>
<dbReference type="Proteomes" id="UP000231501">
    <property type="component" value="Unassembled WGS sequence"/>
</dbReference>
<accession>A0A2G9CB15</accession>